<evidence type="ECO:0000313" key="1">
    <source>
        <dbReference type="EMBL" id="KAK8559069.1"/>
    </source>
</evidence>
<gene>
    <name evidence="1" type="ORF">V6N12_042356</name>
</gene>
<protein>
    <submittedName>
        <fullName evidence="1">Uncharacterized protein</fullName>
    </submittedName>
</protein>
<reference evidence="1 2" key="1">
    <citation type="journal article" date="2024" name="G3 (Bethesda)">
        <title>Genome assembly of Hibiscus sabdariffa L. provides insights into metabolisms of medicinal natural products.</title>
        <authorList>
            <person name="Kim T."/>
        </authorList>
    </citation>
    <scope>NUCLEOTIDE SEQUENCE [LARGE SCALE GENOMIC DNA]</scope>
    <source>
        <strain evidence="1">TK-2024</strain>
        <tissue evidence="1">Old leaves</tissue>
    </source>
</reference>
<dbReference type="EMBL" id="JBBPBM010000015">
    <property type="protein sequence ID" value="KAK8559069.1"/>
    <property type="molecule type" value="Genomic_DNA"/>
</dbReference>
<accession>A0ABR2EEJ3</accession>
<name>A0ABR2EEJ3_9ROSI</name>
<proteinExistence type="predicted"/>
<keyword evidence="2" id="KW-1185">Reference proteome</keyword>
<sequence>MLSSSKKSKLEKCIKDGIEIEIEGTLSDCSGALPVVAYKSWVCGFQATMCSGQRPAAAVELLRRAPGRVGAVVALLRKAR</sequence>
<evidence type="ECO:0000313" key="2">
    <source>
        <dbReference type="Proteomes" id="UP001472677"/>
    </source>
</evidence>
<comment type="caution">
    <text evidence="1">The sequence shown here is derived from an EMBL/GenBank/DDBJ whole genome shotgun (WGS) entry which is preliminary data.</text>
</comment>
<dbReference type="Proteomes" id="UP001472677">
    <property type="component" value="Unassembled WGS sequence"/>
</dbReference>
<organism evidence="1 2">
    <name type="scientific">Hibiscus sabdariffa</name>
    <name type="common">roselle</name>
    <dbReference type="NCBI Taxonomy" id="183260"/>
    <lineage>
        <taxon>Eukaryota</taxon>
        <taxon>Viridiplantae</taxon>
        <taxon>Streptophyta</taxon>
        <taxon>Embryophyta</taxon>
        <taxon>Tracheophyta</taxon>
        <taxon>Spermatophyta</taxon>
        <taxon>Magnoliopsida</taxon>
        <taxon>eudicotyledons</taxon>
        <taxon>Gunneridae</taxon>
        <taxon>Pentapetalae</taxon>
        <taxon>rosids</taxon>
        <taxon>malvids</taxon>
        <taxon>Malvales</taxon>
        <taxon>Malvaceae</taxon>
        <taxon>Malvoideae</taxon>
        <taxon>Hibiscus</taxon>
    </lineage>
</organism>